<dbReference type="GO" id="GO:0070006">
    <property type="term" value="F:metalloaminopeptidase activity"/>
    <property type="evidence" value="ECO:0007669"/>
    <property type="project" value="InterPro"/>
</dbReference>
<keyword evidence="2 8" id="KW-0031">Aminopeptidase</keyword>
<dbReference type="Proteomes" id="UP000001880">
    <property type="component" value="Chromosome"/>
</dbReference>
<dbReference type="Pfam" id="PF18295">
    <property type="entry name" value="Pdase_M17_N2"/>
    <property type="match status" value="1"/>
</dbReference>
<keyword evidence="3" id="KW-0645">Protease</keyword>
<dbReference type="KEGG" id="hoh:Hoch_2325"/>
<evidence type="ECO:0000256" key="5">
    <source>
        <dbReference type="ARBA" id="ARBA00023211"/>
    </source>
</evidence>
<dbReference type="AlphaFoldDB" id="D0LI38"/>
<keyword evidence="4 8" id="KW-0378">Hydrolase</keyword>
<evidence type="ECO:0000256" key="3">
    <source>
        <dbReference type="ARBA" id="ARBA00022670"/>
    </source>
</evidence>
<protein>
    <submittedName>
        <fullName evidence="8">Leucyl aminopeptidase</fullName>
        <ecNumber evidence="8">3.4.11.1</ecNumber>
    </submittedName>
</protein>
<dbReference type="GO" id="GO:0006508">
    <property type="term" value="P:proteolysis"/>
    <property type="evidence" value="ECO:0007669"/>
    <property type="project" value="UniProtKB-KW"/>
</dbReference>
<accession>D0LI38</accession>
<dbReference type="PANTHER" id="PTHR11963:SF48">
    <property type="entry name" value="DIPEPTIDASE B, ISOFORM A"/>
    <property type="match status" value="1"/>
</dbReference>
<proteinExistence type="inferred from homology"/>
<evidence type="ECO:0000256" key="1">
    <source>
        <dbReference type="ARBA" id="ARBA00009528"/>
    </source>
</evidence>
<evidence type="ECO:0000313" key="9">
    <source>
        <dbReference type="Proteomes" id="UP000001880"/>
    </source>
</evidence>
<gene>
    <name evidence="8" type="ordered locus">Hoch_2325</name>
</gene>
<dbReference type="HOGENOM" id="CLU_013734_3_1_7"/>
<dbReference type="Pfam" id="PF00883">
    <property type="entry name" value="Peptidase_M17"/>
    <property type="match status" value="1"/>
</dbReference>
<dbReference type="PROSITE" id="PS00631">
    <property type="entry name" value="CYTOSOL_AP"/>
    <property type="match status" value="1"/>
</dbReference>
<evidence type="ECO:0000256" key="4">
    <source>
        <dbReference type="ARBA" id="ARBA00022801"/>
    </source>
</evidence>
<name>D0LI38_HALO1</name>
<keyword evidence="9" id="KW-1185">Reference proteome</keyword>
<dbReference type="Gene3D" id="3.40.50.10590">
    <property type="entry name" value="Zn-dependent exopeptidases"/>
    <property type="match status" value="1"/>
</dbReference>
<evidence type="ECO:0000256" key="6">
    <source>
        <dbReference type="SAM" id="MobiDB-lite"/>
    </source>
</evidence>
<dbReference type="InterPro" id="IPR000819">
    <property type="entry name" value="Peptidase_M17_C"/>
</dbReference>
<dbReference type="SUPFAM" id="SSF53187">
    <property type="entry name" value="Zn-dependent exopeptidases"/>
    <property type="match status" value="1"/>
</dbReference>
<dbReference type="STRING" id="502025.Hoch_2325"/>
<dbReference type="GO" id="GO:0030145">
    <property type="term" value="F:manganese ion binding"/>
    <property type="evidence" value="ECO:0007669"/>
    <property type="project" value="InterPro"/>
</dbReference>
<dbReference type="RefSeq" id="WP_012827475.1">
    <property type="nucleotide sequence ID" value="NC_013440.1"/>
</dbReference>
<feature type="domain" description="Cytosol aminopeptidase" evidence="7">
    <location>
        <begin position="351"/>
        <end position="358"/>
    </location>
</feature>
<dbReference type="Gene3D" id="3.40.630.10">
    <property type="entry name" value="Zn peptidases"/>
    <property type="match status" value="1"/>
</dbReference>
<dbReference type="PRINTS" id="PR00481">
    <property type="entry name" value="LAMNOPPTDASE"/>
</dbReference>
<dbReference type="PANTHER" id="PTHR11963">
    <property type="entry name" value="LEUCINE AMINOPEPTIDASE-RELATED"/>
    <property type="match status" value="1"/>
</dbReference>
<reference evidence="8 9" key="1">
    <citation type="journal article" date="2010" name="Stand. Genomic Sci.">
        <title>Complete genome sequence of Haliangium ochraceum type strain (SMP-2).</title>
        <authorList>
            <consortium name="US DOE Joint Genome Institute (JGI-PGF)"/>
            <person name="Ivanova N."/>
            <person name="Daum C."/>
            <person name="Lang E."/>
            <person name="Abt B."/>
            <person name="Kopitz M."/>
            <person name="Saunders E."/>
            <person name="Lapidus A."/>
            <person name="Lucas S."/>
            <person name="Glavina Del Rio T."/>
            <person name="Nolan M."/>
            <person name="Tice H."/>
            <person name="Copeland A."/>
            <person name="Cheng J.F."/>
            <person name="Chen F."/>
            <person name="Bruce D."/>
            <person name="Goodwin L."/>
            <person name="Pitluck S."/>
            <person name="Mavromatis K."/>
            <person name="Pati A."/>
            <person name="Mikhailova N."/>
            <person name="Chen A."/>
            <person name="Palaniappan K."/>
            <person name="Land M."/>
            <person name="Hauser L."/>
            <person name="Chang Y.J."/>
            <person name="Jeffries C.D."/>
            <person name="Detter J.C."/>
            <person name="Brettin T."/>
            <person name="Rohde M."/>
            <person name="Goker M."/>
            <person name="Bristow J."/>
            <person name="Markowitz V."/>
            <person name="Eisen J.A."/>
            <person name="Hugenholtz P."/>
            <person name="Kyrpides N.C."/>
            <person name="Klenk H.P."/>
        </authorList>
    </citation>
    <scope>NUCLEOTIDE SEQUENCE [LARGE SCALE GENOMIC DNA]</scope>
    <source>
        <strain evidence="9">DSM 14365 / CIP 107738 / JCM 11303 / AJ 13395 / SMP-2</strain>
    </source>
</reference>
<dbReference type="InterPro" id="IPR011356">
    <property type="entry name" value="Leucine_aapep/pepB"/>
</dbReference>
<evidence type="ECO:0000256" key="2">
    <source>
        <dbReference type="ARBA" id="ARBA00022438"/>
    </source>
</evidence>
<sequence length="501" mass="52936">MTDLSFSPDPQTALAGARSLLLLAPKKRFDRRTLGRIVSAEQARILADIASEVQPGDLGRTTSTVSQSRSGPRRILAGVLPDTVSRYNTPSRAESVRRAAKSIEERGVTAVIAVLEDPAHALAVANAIARSLSLYSARSKPKAKTGSKTSKRSKVSEAAPEVRIAMVDVKGAPIEIDDAVRETAHMTREAAQLVDTPPSDLGPDGLSERARALIAEVPRTKVREIVGKDLLKQGLGGIEAVGRAALEPPRLLIAQYKPSKRSSRHLALIGKGISFDTGGLCLKPRGVINGMKADMGGAAAVLGAFCALAKTGYPHKLSLLLCIAENAIGPGAFKPDDVLHMHSGRTVEINNTDAEGRLVLADGLSYAARELGADTVIDAATLTGAQMVATGQLHAAVVSSDEALEQTLIAAGRSSGDLVHALPFAPEFYKQEFKSTIADMRNSVKNRANAQTSCAAQFLHWHIEDCDVSWGHVDLAGPAVLQDRATGFGVALLCEALRQLA</sequence>
<dbReference type="GO" id="GO:0005737">
    <property type="term" value="C:cytoplasm"/>
    <property type="evidence" value="ECO:0007669"/>
    <property type="project" value="InterPro"/>
</dbReference>
<evidence type="ECO:0000313" key="8">
    <source>
        <dbReference type="EMBL" id="ACY14867.1"/>
    </source>
</evidence>
<dbReference type="EC" id="3.4.11.1" evidence="8"/>
<evidence type="ECO:0000259" key="7">
    <source>
        <dbReference type="PROSITE" id="PS00631"/>
    </source>
</evidence>
<comment type="similarity">
    <text evidence="1">Belongs to the peptidase M17 family.</text>
</comment>
<dbReference type="eggNOG" id="COG0260">
    <property type="taxonomic scope" value="Bacteria"/>
</dbReference>
<feature type="compositionally biased region" description="Basic residues" evidence="6">
    <location>
        <begin position="139"/>
        <end position="153"/>
    </location>
</feature>
<dbReference type="InterPro" id="IPR041417">
    <property type="entry name" value="NPEPL1_N"/>
</dbReference>
<feature type="region of interest" description="Disordered" evidence="6">
    <location>
        <begin position="138"/>
        <end position="157"/>
    </location>
</feature>
<organism evidence="8 9">
    <name type="scientific">Haliangium ochraceum (strain DSM 14365 / JCM 11303 / SMP-2)</name>
    <dbReference type="NCBI Taxonomy" id="502025"/>
    <lineage>
        <taxon>Bacteria</taxon>
        <taxon>Pseudomonadati</taxon>
        <taxon>Myxococcota</taxon>
        <taxon>Polyangia</taxon>
        <taxon>Haliangiales</taxon>
        <taxon>Kofleriaceae</taxon>
        <taxon>Haliangium</taxon>
    </lineage>
</organism>
<dbReference type="CDD" id="cd00433">
    <property type="entry name" value="Peptidase_M17"/>
    <property type="match status" value="1"/>
</dbReference>
<keyword evidence="5" id="KW-0464">Manganese</keyword>
<dbReference type="EMBL" id="CP001804">
    <property type="protein sequence ID" value="ACY14867.1"/>
    <property type="molecule type" value="Genomic_DNA"/>
</dbReference>